<feature type="transmembrane region" description="Helical" evidence="7">
    <location>
        <begin position="301"/>
        <end position="321"/>
    </location>
</feature>
<feature type="transmembrane region" description="Helical" evidence="7">
    <location>
        <begin position="79"/>
        <end position="96"/>
    </location>
</feature>
<protein>
    <recommendedName>
        <fullName evidence="10">Integral membrane protein</fullName>
    </recommendedName>
</protein>
<reference evidence="8 9" key="1">
    <citation type="submission" date="2014-07" db="EMBL/GenBank/DDBJ databases">
        <title>Methanogenic archaea and the global carbon cycle.</title>
        <authorList>
            <person name="Henriksen J.R."/>
            <person name="Luke J."/>
            <person name="Reinhart S."/>
            <person name="Benedict M.N."/>
            <person name="Youngblut N.D."/>
            <person name="Metcalf M.E."/>
            <person name="Whitaker R.J."/>
            <person name="Metcalf W.W."/>
        </authorList>
    </citation>
    <scope>NUCLEOTIDE SEQUENCE [LARGE SCALE GENOMIC DNA]</scope>
    <source>
        <strain evidence="8 9">HB-1</strain>
    </source>
</reference>
<dbReference type="EMBL" id="CP009516">
    <property type="protein sequence ID" value="AKB79900.1"/>
    <property type="molecule type" value="Genomic_DNA"/>
</dbReference>
<dbReference type="PATRIC" id="fig|1434110.4.peg.4384"/>
<dbReference type="Proteomes" id="UP000033101">
    <property type="component" value="Chromosome"/>
</dbReference>
<gene>
    <name evidence="8" type="ORF">MSHOH_3417</name>
</gene>
<evidence type="ECO:0000256" key="5">
    <source>
        <dbReference type="ARBA" id="ARBA00022989"/>
    </source>
</evidence>
<sequence>MSSNKEKTQNRGSSTIGKSVICGNSALSLYEGVLLSLVTLKKATAGLLILTVIFLVRTHWTEIVPLLEESWKILSETRIIYVILAFSVYLLSVYFFAVRWQQVLSSIGYNLRAKSLFPILFGSIFVNNLTPANRTGGETLRILWVKKQFGVSYTNAFITILFERVVEIVPITLLLIYVLYAFPSLKGKLLPLTNHPMPNSIFLLLLVFAITGTVIWYLKEKFAPLLKEIQQNWKQLNKSFTSVLLLSCSVWILDIIRLKLIALALNLPLSMYIITAVSILYLFLGLLPVTPGGLGIVEGGLISLLLFFGLPFTSAGSFVFLERFISYGLSSLIGFLYLFYYGGFKIWEDTKLH</sequence>
<dbReference type="PANTHER" id="PTHR39087:SF2">
    <property type="entry name" value="UPF0104 MEMBRANE PROTEIN MJ1595"/>
    <property type="match status" value="1"/>
</dbReference>
<dbReference type="GO" id="GO:0005886">
    <property type="term" value="C:plasma membrane"/>
    <property type="evidence" value="ECO:0007669"/>
    <property type="project" value="UniProtKB-SubCell"/>
</dbReference>
<proteinExistence type="inferred from homology"/>
<evidence type="ECO:0000256" key="6">
    <source>
        <dbReference type="ARBA" id="ARBA00023136"/>
    </source>
</evidence>
<keyword evidence="4 7" id="KW-0812">Transmembrane</keyword>
<keyword evidence="5 7" id="KW-1133">Transmembrane helix</keyword>
<dbReference type="STRING" id="1434110.MSHOH_3417"/>
<feature type="transmembrane region" description="Helical" evidence="7">
    <location>
        <begin position="269"/>
        <end position="289"/>
    </location>
</feature>
<evidence type="ECO:0000256" key="7">
    <source>
        <dbReference type="SAM" id="Phobius"/>
    </source>
</evidence>
<dbReference type="Pfam" id="PF03706">
    <property type="entry name" value="LPG_synthase_TM"/>
    <property type="match status" value="1"/>
</dbReference>
<dbReference type="HOGENOM" id="CLU_048072_1_1_2"/>
<comment type="subcellular location">
    <subcellularLocation>
        <location evidence="1">Cell membrane</location>
        <topology evidence="1">Multi-pass membrane protein</topology>
    </subcellularLocation>
</comment>
<keyword evidence="9" id="KW-1185">Reference proteome</keyword>
<evidence type="ECO:0000313" key="8">
    <source>
        <dbReference type="EMBL" id="AKB79900.1"/>
    </source>
</evidence>
<dbReference type="AlphaFoldDB" id="A0A0E3WWN5"/>
<keyword evidence="6 7" id="KW-0472">Membrane</keyword>
<accession>A0A0E3WWN5</accession>
<feature type="transmembrane region" description="Helical" evidence="7">
    <location>
        <begin position="327"/>
        <end position="347"/>
    </location>
</feature>
<dbReference type="InterPro" id="IPR022791">
    <property type="entry name" value="L-PG_synthase/AglD"/>
</dbReference>
<dbReference type="OrthoDB" id="15513at2157"/>
<evidence type="ECO:0000256" key="2">
    <source>
        <dbReference type="ARBA" id="ARBA00011061"/>
    </source>
</evidence>
<dbReference type="RefSeq" id="WP_082089417.1">
    <property type="nucleotide sequence ID" value="NZ_CP009516.1"/>
</dbReference>
<evidence type="ECO:0000256" key="1">
    <source>
        <dbReference type="ARBA" id="ARBA00004651"/>
    </source>
</evidence>
<dbReference type="GeneID" id="24832757"/>
<feature type="transmembrane region" description="Helical" evidence="7">
    <location>
        <begin position="200"/>
        <end position="218"/>
    </location>
</feature>
<keyword evidence="3" id="KW-1003">Cell membrane</keyword>
<evidence type="ECO:0000313" key="9">
    <source>
        <dbReference type="Proteomes" id="UP000033101"/>
    </source>
</evidence>
<dbReference type="PANTHER" id="PTHR39087">
    <property type="entry name" value="UPF0104 MEMBRANE PROTEIN MJ1595"/>
    <property type="match status" value="1"/>
</dbReference>
<feature type="transmembrane region" description="Helical" evidence="7">
    <location>
        <begin position="153"/>
        <end position="180"/>
    </location>
</feature>
<evidence type="ECO:0000256" key="3">
    <source>
        <dbReference type="ARBA" id="ARBA00022475"/>
    </source>
</evidence>
<comment type="similarity">
    <text evidence="2">Belongs to the UPF0104 family.</text>
</comment>
<evidence type="ECO:0008006" key="10">
    <source>
        <dbReference type="Google" id="ProtNLM"/>
    </source>
</evidence>
<evidence type="ECO:0000256" key="4">
    <source>
        <dbReference type="ARBA" id="ARBA00022692"/>
    </source>
</evidence>
<name>A0A0E3WWN5_9EURY</name>
<dbReference type="NCBIfam" id="TIGR00374">
    <property type="entry name" value="flippase-like domain"/>
    <property type="match status" value="1"/>
</dbReference>
<dbReference type="KEGG" id="mhor:MSHOH_3417"/>
<organism evidence="8 9">
    <name type="scientific">Methanosarcina horonobensis HB-1 = JCM 15518</name>
    <dbReference type="NCBI Taxonomy" id="1434110"/>
    <lineage>
        <taxon>Archaea</taxon>
        <taxon>Methanobacteriati</taxon>
        <taxon>Methanobacteriota</taxon>
        <taxon>Stenosarchaea group</taxon>
        <taxon>Methanomicrobia</taxon>
        <taxon>Methanosarcinales</taxon>
        <taxon>Methanosarcinaceae</taxon>
        <taxon>Methanosarcina</taxon>
    </lineage>
</organism>